<reference evidence="1 2" key="1">
    <citation type="submission" date="2016-10" db="EMBL/GenBank/DDBJ databases">
        <authorList>
            <person name="Varghese N."/>
            <person name="Submissions S."/>
        </authorList>
    </citation>
    <scope>NUCLEOTIDE SEQUENCE [LARGE SCALE GENOMIC DNA]</scope>
    <source>
        <strain evidence="1 2">DSM 16392</strain>
    </source>
</reference>
<evidence type="ECO:0000313" key="1">
    <source>
        <dbReference type="EMBL" id="SFK82149.1"/>
    </source>
</evidence>
<keyword evidence="2" id="KW-1185">Reference proteome</keyword>
<proteinExistence type="predicted"/>
<comment type="caution">
    <text evidence="1">The sequence shown here is derived from an EMBL/GenBank/DDBJ whole genome shotgun (WGS) entry which is preliminary data.</text>
</comment>
<organism evidence="1 2">
    <name type="scientific">Pseudovibrio ascidiaceicola</name>
    <dbReference type="NCBI Taxonomy" id="285279"/>
    <lineage>
        <taxon>Bacteria</taxon>
        <taxon>Pseudomonadati</taxon>
        <taxon>Pseudomonadota</taxon>
        <taxon>Alphaproteobacteria</taxon>
        <taxon>Hyphomicrobiales</taxon>
        <taxon>Stappiaceae</taxon>
        <taxon>Pseudovibrio</taxon>
    </lineage>
</organism>
<protein>
    <submittedName>
        <fullName evidence="1">Uncharacterized protein</fullName>
    </submittedName>
</protein>
<sequence length="72" mass="8126">MTKVTPDQFEWRNDRLIHTPTGAAFHLKSQIVNLSNVGDVLEDGSSYGRDEVLLVANNLIVSEKERRESLSQ</sequence>
<evidence type="ECO:0000313" key="2">
    <source>
        <dbReference type="Proteomes" id="UP000199598"/>
    </source>
</evidence>
<dbReference type="RefSeq" id="WP_093521519.1">
    <property type="nucleotide sequence ID" value="NZ_FOSK01000009.1"/>
</dbReference>
<dbReference type="Proteomes" id="UP000199598">
    <property type="component" value="Unassembled WGS sequence"/>
</dbReference>
<dbReference type="EMBL" id="FOSK01000009">
    <property type="protein sequence ID" value="SFK82149.1"/>
    <property type="molecule type" value="Genomic_DNA"/>
</dbReference>
<accession>A0A1I4CPG3</accession>
<name>A0A1I4CPG3_9HYPH</name>
<gene>
    <name evidence="1" type="ORF">SAMN04488518_109243</name>
</gene>